<dbReference type="GO" id="GO:0008977">
    <property type="term" value="F:prephenate dehydrogenase (NAD+) activity"/>
    <property type="evidence" value="ECO:0007669"/>
    <property type="project" value="InterPro"/>
</dbReference>
<dbReference type="Gramene" id="Kaladp0064s0012.2.v1.1">
    <property type="protein sequence ID" value="Kaladp0064s0012.2.v1.1"/>
    <property type="gene ID" value="Kaladp0064s0012.v1.1"/>
</dbReference>
<sequence>MALDAAQSFDYESNLSLHSNSTSKLKIAIIGFGNFGQFLAKTLVRQGHTVLAHSRSDYTRVAADLGATFFADPHDLCEQHPDVLLLCTSIISSQHVLNSLPLRRFKRNTLLVDVLSVKEFPKSLLLRTLPPHFDIMCTHPMFGPQSGRDGWTGLPFVYEKVRIGDEDSRIARAEKFLDIFEREGCKMVEMSCEEHDMHAVRSQFLTHTVGRILQSLELESTEINTKGYESLLDLVENTSGDSFDLYYGLFMYNTNAMEQLERLDLGFEALRKQLFGHIHGILREQLFGSSDNDSAGKKVQLLAESSTKVSGGTTYGYALAKVTKPLRSEDIFSLSSYKTLFSNSLDDSEKLRIAVVGFGNFGQFIAKTMVRQGHHVLAYSRSNYMDVAQNMGATFFSDADDLCEEHPDVVLLCTSILSTEKVLKSLPMQRLKRNTMFVDVLSVKEFPRNFFLQNLPADFDILCTHPMFGPESGKNGWKDLPFVYDKVRIGTDESRVSRCKQFLNIFAREGCRMVEMSCAEHDWNAAGTQFITHTVGRILEKLHLNSTPINTKGYDTLLNLVSNTAGDSFDLYYGLFMYNQNAMEQLERLDMAFESLKKELFGQLHGVVRNQLFDDVGYSQMSQETYMTSDNKR</sequence>
<dbReference type="SUPFAM" id="SSF48179">
    <property type="entry name" value="6-phosphogluconate dehydrogenase C-terminal domain-like"/>
    <property type="match status" value="1"/>
</dbReference>
<protein>
    <recommendedName>
        <fullName evidence="2">Prephenate/arogenate dehydrogenase domain-containing protein</fullName>
    </recommendedName>
</protein>
<dbReference type="InterPro" id="IPR059064">
    <property type="entry name" value="TYRAAT2_C"/>
</dbReference>
<reference evidence="3" key="1">
    <citation type="submission" date="2021-01" db="UniProtKB">
        <authorList>
            <consortium name="EnsemblPlants"/>
        </authorList>
    </citation>
    <scope>IDENTIFICATION</scope>
</reference>
<dbReference type="InterPro" id="IPR045011">
    <property type="entry name" value="TYRAAT1/2"/>
</dbReference>
<name>A0A7N0UG88_KALFE</name>
<dbReference type="GO" id="GO:0006571">
    <property type="term" value="P:tyrosine biosynthetic process"/>
    <property type="evidence" value="ECO:0007669"/>
    <property type="project" value="InterPro"/>
</dbReference>
<dbReference type="InterPro" id="IPR003099">
    <property type="entry name" value="Prephen_DH"/>
</dbReference>
<dbReference type="InterPro" id="IPR028939">
    <property type="entry name" value="P5C_Rdtase_cat_N"/>
</dbReference>
<organism evidence="3 4">
    <name type="scientific">Kalanchoe fedtschenkoi</name>
    <name type="common">Lavender scallops</name>
    <name type="synonym">South American air plant</name>
    <dbReference type="NCBI Taxonomy" id="63787"/>
    <lineage>
        <taxon>Eukaryota</taxon>
        <taxon>Viridiplantae</taxon>
        <taxon>Streptophyta</taxon>
        <taxon>Embryophyta</taxon>
        <taxon>Tracheophyta</taxon>
        <taxon>Spermatophyta</taxon>
        <taxon>Magnoliopsida</taxon>
        <taxon>eudicotyledons</taxon>
        <taxon>Gunneridae</taxon>
        <taxon>Pentapetalae</taxon>
        <taxon>Saxifragales</taxon>
        <taxon>Crassulaceae</taxon>
        <taxon>Kalanchoe</taxon>
    </lineage>
</organism>
<dbReference type="PANTHER" id="PTHR43207:SF8">
    <property type="entry name" value="AROGENATE DEHYDROGENASE 1, CHLOROPLASTIC"/>
    <property type="match status" value="1"/>
</dbReference>
<keyword evidence="1" id="KW-0560">Oxidoreductase</keyword>
<keyword evidence="4" id="KW-1185">Reference proteome</keyword>
<feature type="domain" description="Prephenate/arogenate dehydrogenase" evidence="2">
    <location>
        <begin position="25"/>
        <end position="304"/>
    </location>
</feature>
<dbReference type="SUPFAM" id="SSF51735">
    <property type="entry name" value="NAD(P)-binding Rossmann-fold domains"/>
    <property type="match status" value="2"/>
</dbReference>
<proteinExistence type="predicted"/>
<evidence type="ECO:0000313" key="4">
    <source>
        <dbReference type="Proteomes" id="UP000594263"/>
    </source>
</evidence>
<dbReference type="EnsemblPlants" id="Kaladp0064s0012.2.v1.1">
    <property type="protein sequence ID" value="Kaladp0064s0012.2.v1.1"/>
    <property type="gene ID" value="Kaladp0064s0012.v1.1"/>
</dbReference>
<dbReference type="OMA" id="GETHQSH"/>
<dbReference type="Gramene" id="Kaladp0064s0012.1.v1.1">
    <property type="protein sequence ID" value="Kaladp0064s0012.1.v1.1"/>
    <property type="gene ID" value="Kaladp0064s0012.v1.1"/>
</dbReference>
<dbReference type="Pfam" id="PF03807">
    <property type="entry name" value="F420_oxidored"/>
    <property type="match status" value="1"/>
</dbReference>
<accession>A0A7N0UG88</accession>
<dbReference type="Gene3D" id="3.40.50.720">
    <property type="entry name" value="NAD(P)-binding Rossmann-like Domain"/>
    <property type="match status" value="2"/>
</dbReference>
<dbReference type="InterPro" id="IPR036291">
    <property type="entry name" value="NAD(P)-bd_dom_sf"/>
</dbReference>
<evidence type="ECO:0000259" key="2">
    <source>
        <dbReference type="PROSITE" id="PS51176"/>
    </source>
</evidence>
<dbReference type="PANTHER" id="PTHR43207">
    <property type="entry name" value="AROGENATE DEHYDROGENASE-RELATED"/>
    <property type="match status" value="1"/>
</dbReference>
<dbReference type="Proteomes" id="UP000594263">
    <property type="component" value="Unplaced"/>
</dbReference>
<dbReference type="GO" id="GO:0004665">
    <property type="term" value="F:prephenate dehydrogenase (NADP+) activity"/>
    <property type="evidence" value="ECO:0007669"/>
    <property type="project" value="InterPro"/>
</dbReference>
<dbReference type="PROSITE" id="PS51176">
    <property type="entry name" value="PDH_ADH"/>
    <property type="match status" value="2"/>
</dbReference>
<dbReference type="GO" id="GO:0070403">
    <property type="term" value="F:NAD+ binding"/>
    <property type="evidence" value="ECO:0007669"/>
    <property type="project" value="InterPro"/>
</dbReference>
<feature type="domain" description="Prephenate/arogenate dehydrogenase" evidence="2">
    <location>
        <begin position="351"/>
        <end position="630"/>
    </location>
</feature>
<evidence type="ECO:0000256" key="1">
    <source>
        <dbReference type="ARBA" id="ARBA00023002"/>
    </source>
</evidence>
<dbReference type="Pfam" id="PF02153">
    <property type="entry name" value="PDH_N"/>
    <property type="match status" value="1"/>
</dbReference>
<dbReference type="InterPro" id="IPR008927">
    <property type="entry name" value="6-PGluconate_DH-like_C_sf"/>
</dbReference>
<dbReference type="AlphaFoldDB" id="A0A7N0UG88"/>
<dbReference type="EnsemblPlants" id="Kaladp0064s0012.1.v1.1">
    <property type="protein sequence ID" value="Kaladp0064s0012.1.v1.1"/>
    <property type="gene ID" value="Kaladp0064s0012.v1.1"/>
</dbReference>
<dbReference type="GO" id="GO:0033730">
    <property type="term" value="F:arogenate dehydrogenase (NADP+) activity"/>
    <property type="evidence" value="ECO:0007669"/>
    <property type="project" value="InterPro"/>
</dbReference>
<dbReference type="InterPro" id="IPR046826">
    <property type="entry name" value="PDH_N"/>
</dbReference>
<dbReference type="Pfam" id="PF26213">
    <property type="entry name" value="TYRAAT1_C"/>
    <property type="match status" value="2"/>
</dbReference>
<evidence type="ECO:0000313" key="3">
    <source>
        <dbReference type="EnsemblPlants" id="Kaladp0064s0012.2.v1.1"/>
    </source>
</evidence>